<dbReference type="EMBL" id="CM043785">
    <property type="protein sequence ID" value="KAI4832859.1"/>
    <property type="molecule type" value="Genomic_DNA"/>
</dbReference>
<proteinExistence type="predicted"/>
<name>A0ACB9Y060_CHAAC</name>
<evidence type="ECO:0000313" key="2">
    <source>
        <dbReference type="Proteomes" id="UP001057452"/>
    </source>
</evidence>
<gene>
    <name evidence="1" type="ORF">KUCAC02_015803</name>
</gene>
<organism evidence="1 2">
    <name type="scientific">Chaenocephalus aceratus</name>
    <name type="common">Blackfin icefish</name>
    <name type="synonym">Chaenichthys aceratus</name>
    <dbReference type="NCBI Taxonomy" id="36190"/>
    <lineage>
        <taxon>Eukaryota</taxon>
        <taxon>Metazoa</taxon>
        <taxon>Chordata</taxon>
        <taxon>Craniata</taxon>
        <taxon>Vertebrata</taxon>
        <taxon>Euteleostomi</taxon>
        <taxon>Actinopterygii</taxon>
        <taxon>Neopterygii</taxon>
        <taxon>Teleostei</taxon>
        <taxon>Neoteleostei</taxon>
        <taxon>Acanthomorphata</taxon>
        <taxon>Eupercaria</taxon>
        <taxon>Perciformes</taxon>
        <taxon>Notothenioidei</taxon>
        <taxon>Channichthyidae</taxon>
        <taxon>Chaenocephalus</taxon>
    </lineage>
</organism>
<evidence type="ECO:0000313" key="1">
    <source>
        <dbReference type="EMBL" id="KAI4832859.1"/>
    </source>
</evidence>
<protein>
    <submittedName>
        <fullName evidence="1">Uncharacterized protein</fullName>
    </submittedName>
</protein>
<feature type="non-terminal residue" evidence="1">
    <location>
        <position position="1"/>
    </location>
</feature>
<dbReference type="Proteomes" id="UP001057452">
    <property type="component" value="Chromosome 1"/>
</dbReference>
<accession>A0ACB9Y060</accession>
<keyword evidence="2" id="KW-1185">Reference proteome</keyword>
<feature type="non-terminal residue" evidence="1">
    <location>
        <position position="189"/>
    </location>
</feature>
<sequence>TLVGPLRGHLLRHPEDERSALTVQRETQCINSGGHMTSCPGDLSERGLQLSEQQLVPRPSGPPGHRLLPATCPPPGTHTRPQPPHSTVGKYASPIQGLLCCMGVVGEAGNRSCFTVRRKTKKGKKMEEKPAVSPFKLSVSTPPSFLLLRRRLPRPQHSPSSAHNVTASNTLLLSEEIVVLRPESGDALE</sequence>
<comment type="caution">
    <text evidence="1">The sequence shown here is derived from an EMBL/GenBank/DDBJ whole genome shotgun (WGS) entry which is preliminary data.</text>
</comment>
<reference evidence="1" key="1">
    <citation type="submission" date="2022-05" db="EMBL/GenBank/DDBJ databases">
        <title>Chromosome-level genome of Chaenocephalus aceratus.</title>
        <authorList>
            <person name="Park H."/>
        </authorList>
    </citation>
    <scope>NUCLEOTIDE SEQUENCE</scope>
    <source>
        <strain evidence="1">KU_202001</strain>
    </source>
</reference>